<dbReference type="PANTHER" id="PTHR22975:SF9">
    <property type="entry name" value="ECHINUS SPLICE FORM 3"/>
    <property type="match status" value="1"/>
</dbReference>
<keyword evidence="4" id="KW-1185">Reference proteome</keyword>
<dbReference type="Proteomes" id="UP001205105">
    <property type="component" value="Unassembled WGS sequence"/>
</dbReference>
<organism evidence="3 4">
    <name type="scientific">Chlorella ohadii</name>
    <dbReference type="NCBI Taxonomy" id="2649997"/>
    <lineage>
        <taxon>Eukaryota</taxon>
        <taxon>Viridiplantae</taxon>
        <taxon>Chlorophyta</taxon>
        <taxon>core chlorophytes</taxon>
        <taxon>Trebouxiophyceae</taxon>
        <taxon>Chlorellales</taxon>
        <taxon>Chlorellaceae</taxon>
        <taxon>Chlorella clade</taxon>
        <taxon>Chlorella</taxon>
    </lineage>
</organism>
<accession>A0AAD5DC80</accession>
<gene>
    <name evidence="3" type="ORF">COHA_010799</name>
</gene>
<dbReference type="GO" id="GO:0016787">
    <property type="term" value="F:hydrolase activity"/>
    <property type="evidence" value="ECO:0007669"/>
    <property type="project" value="UniProtKB-KW"/>
</dbReference>
<dbReference type="Gene3D" id="3.90.70.10">
    <property type="entry name" value="Cysteine proteinases"/>
    <property type="match status" value="1"/>
</dbReference>
<dbReference type="PANTHER" id="PTHR22975">
    <property type="entry name" value="UBIQUITIN SPECIFIC PROTEINASE"/>
    <property type="match status" value="1"/>
</dbReference>
<proteinExistence type="predicted"/>
<protein>
    <submittedName>
        <fullName evidence="3">Uncharacterized protein</fullName>
    </submittedName>
</protein>
<dbReference type="EMBL" id="JADXDR010000309">
    <property type="protein sequence ID" value="KAI7835300.1"/>
    <property type="molecule type" value="Genomic_DNA"/>
</dbReference>
<evidence type="ECO:0000313" key="4">
    <source>
        <dbReference type="Proteomes" id="UP001205105"/>
    </source>
</evidence>
<comment type="caution">
    <text evidence="3">The sequence shown here is derived from an EMBL/GenBank/DDBJ whole genome shotgun (WGS) entry which is preliminary data.</text>
</comment>
<evidence type="ECO:0000313" key="3">
    <source>
        <dbReference type="EMBL" id="KAI7835300.1"/>
    </source>
</evidence>
<name>A0AAD5DC80_9CHLO</name>
<evidence type="ECO:0000256" key="1">
    <source>
        <dbReference type="ARBA" id="ARBA00022786"/>
    </source>
</evidence>
<keyword evidence="2" id="KW-0378">Hydrolase</keyword>
<reference evidence="3" key="1">
    <citation type="submission" date="2020-11" db="EMBL/GenBank/DDBJ databases">
        <title>Chlorella ohadii genome sequencing and assembly.</title>
        <authorList>
            <person name="Murik O."/>
            <person name="Treves H."/>
            <person name="Kedem I."/>
            <person name="Shotland Y."/>
            <person name="Kaplan A."/>
        </authorList>
    </citation>
    <scope>NUCLEOTIDE SEQUENCE</scope>
    <source>
        <strain evidence="3">1</strain>
    </source>
</reference>
<keyword evidence="1" id="KW-0833">Ubl conjugation pathway</keyword>
<evidence type="ECO:0000256" key="2">
    <source>
        <dbReference type="ARBA" id="ARBA00022801"/>
    </source>
</evidence>
<dbReference type="InterPro" id="IPR052398">
    <property type="entry name" value="Ubiquitin_hydrolase_53/54"/>
</dbReference>
<dbReference type="AlphaFoldDB" id="A0AAD5DC80"/>
<sequence>MLLMWCPELLCIDSLTPTFVRRRCQSSCFLPALQAGDFQGEVFGAADTAVDQIFGIKVTEEVRCSSCDKVTHHACHTQYFYLAEDAALRLRCDKSTMGLRMRAAASQEKKACDTDLAGCGLLNSISRFMQRAPIVFTLQVASEADTPDAEAVGGTLGALDETVRIGQWVTKAAALGIAAANFKVDLGEVYQGVDCGLHRYTLRSMVCRNDQQYQALVLAPETGSWVMFGDTGFSRVGSWADVRRKCEAARIQPSMLFYEAAAVGSCNA</sequence>